<dbReference type="HOGENOM" id="CLU_3431321_0_0_6"/>
<evidence type="ECO:0000313" key="1">
    <source>
        <dbReference type="EMBL" id="EFW12900.1"/>
    </source>
</evidence>
<evidence type="ECO:0000313" key="2">
    <source>
        <dbReference type="Proteomes" id="UP000013568"/>
    </source>
</evidence>
<organism evidence="1 2">
    <name type="scientific">Serratia symbiotica str. Tucson</name>
    <dbReference type="NCBI Taxonomy" id="914128"/>
    <lineage>
        <taxon>Bacteria</taxon>
        <taxon>Pseudomonadati</taxon>
        <taxon>Pseudomonadota</taxon>
        <taxon>Gammaproteobacteria</taxon>
        <taxon>Enterobacterales</taxon>
        <taxon>Yersiniaceae</taxon>
        <taxon>Serratia</taxon>
        <taxon>Serratia symbiotica</taxon>
    </lineage>
</organism>
<keyword evidence="2" id="KW-1185">Reference proteome</keyword>
<sequence>MGGVPSCDKECEDEQQSLL</sequence>
<accession>E9CKN3</accession>
<dbReference type="EMBL" id="GL636102">
    <property type="protein sequence ID" value="EFW12900.1"/>
    <property type="molecule type" value="Genomic_DNA"/>
</dbReference>
<feature type="non-terminal residue" evidence="1">
    <location>
        <position position="19"/>
    </location>
</feature>
<dbReference type="Proteomes" id="UP000013568">
    <property type="component" value="Unassembled WGS sequence"/>
</dbReference>
<reference evidence="2" key="1">
    <citation type="journal article" date="2011" name="Genome Biol. Evol.">
        <title>Massive genomic decay in Serratia symbiotica, a recently evolved symbiont of aphids.</title>
        <authorList>
            <person name="Burke G.R."/>
            <person name="Moran N.A."/>
        </authorList>
    </citation>
    <scope>NUCLEOTIDE SEQUENCE [LARGE SCALE GENOMIC DNA]</scope>
    <source>
        <strain evidence="2">Tucson</strain>
    </source>
</reference>
<proteinExistence type="predicted"/>
<name>E9CKN3_9GAMM</name>
<gene>
    <name evidence="1" type="ORF">SSYM_0716</name>
</gene>
<protein>
    <submittedName>
        <fullName evidence="1">Uncharacterized protein</fullName>
    </submittedName>
</protein>
<dbReference type="AlphaFoldDB" id="E9CKN3"/>